<dbReference type="RefSeq" id="WP_332863102.1">
    <property type="nucleotide sequence ID" value="NZ_JBAFSM010000001.1"/>
</dbReference>
<keyword evidence="2" id="KW-1185">Reference proteome</keyword>
<dbReference type="SUPFAM" id="SSF69635">
    <property type="entry name" value="Type III secretory system chaperone-like"/>
    <property type="match status" value="1"/>
</dbReference>
<sequence length="159" mass="17753">MTAESLSTTEEVLETMTDEFIANTSTHKEMIETVISSLQQNDSAMVQESGDGYLWKFEYGSVEVFVQLTGESDDDFLSVWSFVLKLPVKDELGLMRKVLEMNCSETFEAHFGIMEDRLVVISQRTVADLAPGEISRSITLVATVADNNDEYLKETFGGT</sequence>
<dbReference type="Gene3D" id="3.30.1460.10">
    <property type="match status" value="1"/>
</dbReference>
<dbReference type="Proteomes" id="UP001328733">
    <property type="component" value="Unassembled WGS sequence"/>
</dbReference>
<organism evidence="1 2">
    <name type="scientific">Pannus brasiliensis CCIBt3594</name>
    <dbReference type="NCBI Taxonomy" id="1427578"/>
    <lineage>
        <taxon>Bacteria</taxon>
        <taxon>Bacillati</taxon>
        <taxon>Cyanobacteriota</taxon>
        <taxon>Cyanophyceae</taxon>
        <taxon>Oscillatoriophycideae</taxon>
        <taxon>Chroococcales</taxon>
        <taxon>Microcystaceae</taxon>
        <taxon>Pannus</taxon>
    </lineage>
</organism>
<dbReference type="EMBL" id="JBAFSM010000001">
    <property type="protein sequence ID" value="MEG3435654.1"/>
    <property type="molecule type" value="Genomic_DNA"/>
</dbReference>
<accession>A0AAW9QS22</accession>
<proteinExistence type="predicted"/>
<evidence type="ECO:0000313" key="2">
    <source>
        <dbReference type="Proteomes" id="UP001328733"/>
    </source>
</evidence>
<comment type="caution">
    <text evidence="1">The sequence shown here is derived from an EMBL/GenBank/DDBJ whole genome shotgun (WGS) entry which is preliminary data.</text>
</comment>
<dbReference type="AlphaFoldDB" id="A0AAW9QS22"/>
<evidence type="ECO:0000313" key="1">
    <source>
        <dbReference type="EMBL" id="MEG3435654.1"/>
    </source>
</evidence>
<reference evidence="1 2" key="1">
    <citation type="submission" date="2024-01" db="EMBL/GenBank/DDBJ databases">
        <title>Genomic insights into the taxonomy and metabolism of the cyanobacterium Pannus brasiliensis CCIBt3594.</title>
        <authorList>
            <person name="Machado M."/>
            <person name="Botero N.B."/>
            <person name="Andreote A.P.D."/>
            <person name="Feitosa A.M.T."/>
            <person name="Popin R."/>
            <person name="Sivonen K."/>
            <person name="Fiore M.F."/>
        </authorList>
    </citation>
    <scope>NUCLEOTIDE SEQUENCE [LARGE SCALE GENOMIC DNA]</scope>
    <source>
        <strain evidence="1 2">CCIBt3594</strain>
    </source>
</reference>
<dbReference type="Pfam" id="PF10722">
    <property type="entry name" value="YbjN"/>
    <property type="match status" value="1"/>
</dbReference>
<protein>
    <submittedName>
        <fullName evidence="1">YbjN domain-containing protein</fullName>
    </submittedName>
</protein>
<gene>
    <name evidence="1" type="ORF">V0288_00855</name>
</gene>
<name>A0AAW9QS22_9CHRO</name>
<dbReference type="CDD" id="cd17036">
    <property type="entry name" value="T3SC_YbjN-like_1"/>
    <property type="match status" value="1"/>
</dbReference>
<dbReference type="InterPro" id="IPR019660">
    <property type="entry name" value="Put_sensory_transdc_reg_YbjN"/>
</dbReference>